<dbReference type="RefSeq" id="WP_145350057.1">
    <property type="nucleotide sequence ID" value="NZ_CP036262.1"/>
</dbReference>
<reference evidence="1 2" key="1">
    <citation type="submission" date="2019-02" db="EMBL/GenBank/DDBJ databases">
        <title>Deep-cultivation of Planctomycetes and their phenomic and genomic characterization uncovers novel biology.</title>
        <authorList>
            <person name="Wiegand S."/>
            <person name="Jogler M."/>
            <person name="Boedeker C."/>
            <person name="Pinto D."/>
            <person name="Vollmers J."/>
            <person name="Rivas-Marin E."/>
            <person name="Kohn T."/>
            <person name="Peeters S.H."/>
            <person name="Heuer A."/>
            <person name="Rast P."/>
            <person name="Oberbeckmann S."/>
            <person name="Bunk B."/>
            <person name="Jeske O."/>
            <person name="Meyerdierks A."/>
            <person name="Storesund J.E."/>
            <person name="Kallscheuer N."/>
            <person name="Luecker S."/>
            <person name="Lage O.M."/>
            <person name="Pohl T."/>
            <person name="Merkel B.J."/>
            <person name="Hornburger P."/>
            <person name="Mueller R.-W."/>
            <person name="Bruemmer F."/>
            <person name="Labrenz M."/>
            <person name="Spormann A.M."/>
            <person name="Op den Camp H."/>
            <person name="Overmann J."/>
            <person name="Amann R."/>
            <person name="Jetten M.S.M."/>
            <person name="Mascher T."/>
            <person name="Medema M.H."/>
            <person name="Devos D.P."/>
            <person name="Kaster A.-K."/>
            <person name="Ovreas L."/>
            <person name="Rohde M."/>
            <person name="Galperin M.Y."/>
            <person name="Jogler C."/>
        </authorList>
    </citation>
    <scope>NUCLEOTIDE SEQUENCE [LARGE SCALE GENOMIC DNA]</scope>
    <source>
        <strain evidence="1 2">FF011L</strain>
    </source>
</reference>
<sequence>MPCQHLQELFDLCKKHDLHIAGRDAVKIVCRQCEQQEVCPSSLTDGEQVITEIRQPMASRTTDTKTVSGDS</sequence>
<keyword evidence="2" id="KW-1185">Reference proteome</keyword>
<evidence type="ECO:0000313" key="2">
    <source>
        <dbReference type="Proteomes" id="UP000320672"/>
    </source>
</evidence>
<evidence type="ECO:0000313" key="1">
    <source>
        <dbReference type="EMBL" id="QDS91873.1"/>
    </source>
</evidence>
<gene>
    <name evidence="1" type="ORF">FF011L_06090</name>
</gene>
<dbReference type="AlphaFoldDB" id="A0A517MAG0"/>
<protein>
    <submittedName>
        <fullName evidence="1">Uncharacterized protein</fullName>
    </submittedName>
</protein>
<dbReference type="EMBL" id="CP036262">
    <property type="protein sequence ID" value="QDS91873.1"/>
    <property type="molecule type" value="Genomic_DNA"/>
</dbReference>
<organism evidence="1 2">
    <name type="scientific">Roseimaritima multifibrata</name>
    <dbReference type="NCBI Taxonomy" id="1930274"/>
    <lineage>
        <taxon>Bacteria</taxon>
        <taxon>Pseudomonadati</taxon>
        <taxon>Planctomycetota</taxon>
        <taxon>Planctomycetia</taxon>
        <taxon>Pirellulales</taxon>
        <taxon>Pirellulaceae</taxon>
        <taxon>Roseimaritima</taxon>
    </lineage>
</organism>
<dbReference type="KEGG" id="rml:FF011L_06090"/>
<accession>A0A517MAG0</accession>
<proteinExistence type="predicted"/>
<name>A0A517MAG0_9BACT</name>
<dbReference type="OrthoDB" id="215680at2"/>
<dbReference type="Proteomes" id="UP000320672">
    <property type="component" value="Chromosome"/>
</dbReference>